<dbReference type="Pfam" id="PF12833">
    <property type="entry name" value="HTH_18"/>
    <property type="match status" value="1"/>
</dbReference>
<protein>
    <submittedName>
        <fullName evidence="4">GlxA family transcriptional regulator</fullName>
    </submittedName>
</protein>
<dbReference type="EMBL" id="CP108057">
    <property type="protein sequence ID" value="WUO45379.1"/>
    <property type="molecule type" value="Genomic_DNA"/>
</dbReference>
<dbReference type="Proteomes" id="UP001432075">
    <property type="component" value="Chromosome"/>
</dbReference>
<organism evidence="4 5">
    <name type="scientific">Streptomyces goshikiensis</name>
    <dbReference type="NCBI Taxonomy" id="1942"/>
    <lineage>
        <taxon>Bacteria</taxon>
        <taxon>Bacillati</taxon>
        <taxon>Actinomycetota</taxon>
        <taxon>Actinomycetes</taxon>
        <taxon>Kitasatosporales</taxon>
        <taxon>Streptomycetaceae</taxon>
        <taxon>Streptomyces</taxon>
    </lineage>
</organism>
<dbReference type="CDD" id="cd03137">
    <property type="entry name" value="GATase1_AraC_1"/>
    <property type="match status" value="1"/>
</dbReference>
<dbReference type="Gene3D" id="1.10.10.60">
    <property type="entry name" value="Homeodomain-like"/>
    <property type="match status" value="1"/>
</dbReference>
<evidence type="ECO:0000256" key="1">
    <source>
        <dbReference type="ARBA" id="ARBA00023015"/>
    </source>
</evidence>
<gene>
    <name evidence="4" type="ORF">OHU17_05790</name>
</gene>
<reference evidence="4" key="1">
    <citation type="submission" date="2022-10" db="EMBL/GenBank/DDBJ databases">
        <title>The complete genomes of actinobacterial strains from the NBC collection.</title>
        <authorList>
            <person name="Joergensen T.S."/>
            <person name="Alvarez Arevalo M."/>
            <person name="Sterndorff E.B."/>
            <person name="Faurdal D."/>
            <person name="Vuksanovic O."/>
            <person name="Mourched A.-S."/>
            <person name="Charusanti P."/>
            <person name="Shaw S."/>
            <person name="Blin K."/>
            <person name="Weber T."/>
        </authorList>
    </citation>
    <scope>NUCLEOTIDE SEQUENCE</scope>
    <source>
        <strain evidence="4">NBC_00283</strain>
    </source>
</reference>
<keyword evidence="5" id="KW-1185">Reference proteome</keyword>
<dbReference type="InterPro" id="IPR002818">
    <property type="entry name" value="DJ-1/PfpI"/>
</dbReference>
<feature type="domain" description="HTH araC/xylS-type" evidence="3">
    <location>
        <begin position="224"/>
        <end position="322"/>
    </location>
</feature>
<dbReference type="SUPFAM" id="SSF52317">
    <property type="entry name" value="Class I glutamine amidotransferase-like"/>
    <property type="match status" value="1"/>
</dbReference>
<keyword evidence="2" id="KW-0804">Transcription</keyword>
<dbReference type="PANTHER" id="PTHR43130">
    <property type="entry name" value="ARAC-FAMILY TRANSCRIPTIONAL REGULATOR"/>
    <property type="match status" value="1"/>
</dbReference>
<dbReference type="PROSITE" id="PS01124">
    <property type="entry name" value="HTH_ARAC_FAMILY_2"/>
    <property type="match status" value="1"/>
</dbReference>
<dbReference type="InterPro" id="IPR009057">
    <property type="entry name" value="Homeodomain-like_sf"/>
</dbReference>
<evidence type="ECO:0000259" key="3">
    <source>
        <dbReference type="PROSITE" id="PS01124"/>
    </source>
</evidence>
<dbReference type="InterPro" id="IPR018060">
    <property type="entry name" value="HTH_AraC"/>
</dbReference>
<dbReference type="PANTHER" id="PTHR43130:SF3">
    <property type="entry name" value="HTH-TYPE TRANSCRIPTIONAL REGULATOR RV1931C"/>
    <property type="match status" value="1"/>
</dbReference>
<evidence type="ECO:0000313" key="5">
    <source>
        <dbReference type="Proteomes" id="UP001432075"/>
    </source>
</evidence>
<keyword evidence="1" id="KW-0805">Transcription regulation</keyword>
<evidence type="ECO:0000256" key="2">
    <source>
        <dbReference type="ARBA" id="ARBA00023163"/>
    </source>
</evidence>
<dbReference type="Pfam" id="PF01965">
    <property type="entry name" value="DJ-1_PfpI"/>
    <property type="match status" value="1"/>
</dbReference>
<proteinExistence type="predicted"/>
<name>A0ABZ1RFS3_9ACTN</name>
<dbReference type="SMART" id="SM00342">
    <property type="entry name" value="HTH_ARAC"/>
    <property type="match status" value="1"/>
</dbReference>
<evidence type="ECO:0000313" key="4">
    <source>
        <dbReference type="EMBL" id="WUO45379.1"/>
    </source>
</evidence>
<dbReference type="InterPro" id="IPR029062">
    <property type="entry name" value="Class_I_gatase-like"/>
</dbReference>
<dbReference type="InterPro" id="IPR052158">
    <property type="entry name" value="INH-QAR"/>
</dbReference>
<dbReference type="RefSeq" id="WP_328775414.1">
    <property type="nucleotide sequence ID" value="NZ_CP108057.1"/>
</dbReference>
<sequence length="324" mass="34257">MRPRTVLVTLYEGVEALDVTGPVGVLAGANAYLAATAPGQPGYRIATASPGGTAVASLSGVTLMPDVDLAEAQAPHTLLVPGGAGGVPEPGAGHPDVVSWLKANAPKAERVVSVCTGAFLLAEAGLLAGRRVTTHWDSANELAQRYPGVAVESDSIFIRDGSVYTSAGVTAGIDLALALVEEDMGRDAALTVARYMVVFLRRSGGQGQFSTQLQSQLAHRQELRELQQWIADHPDADLSVDALAQRANLSARQFTRAFAEETGVTPGRYVANTRLETARRLLEDTDDDVARIAALSGYTTTEAMRRAFQRVLGLSPSQYRTRCG</sequence>
<accession>A0ABZ1RFS3</accession>
<dbReference type="SUPFAM" id="SSF46689">
    <property type="entry name" value="Homeodomain-like"/>
    <property type="match status" value="2"/>
</dbReference>
<dbReference type="Gene3D" id="3.40.50.880">
    <property type="match status" value="1"/>
</dbReference>